<organism evidence="2 3">
    <name type="scientific">Novosphingobium chloroacetimidivorans</name>
    <dbReference type="NCBI Taxonomy" id="1428314"/>
    <lineage>
        <taxon>Bacteria</taxon>
        <taxon>Pseudomonadati</taxon>
        <taxon>Pseudomonadota</taxon>
        <taxon>Alphaproteobacteria</taxon>
        <taxon>Sphingomonadales</taxon>
        <taxon>Sphingomonadaceae</taxon>
        <taxon>Novosphingobium</taxon>
    </lineage>
</organism>
<comment type="caution">
    <text evidence="2">The sequence shown here is derived from an EMBL/GenBank/DDBJ whole genome shotgun (WGS) entry which is preliminary data.</text>
</comment>
<dbReference type="RefSeq" id="WP_184246935.1">
    <property type="nucleotide sequence ID" value="NZ_JACHLR010000013.1"/>
</dbReference>
<feature type="region of interest" description="Disordered" evidence="1">
    <location>
        <begin position="62"/>
        <end position="82"/>
    </location>
</feature>
<gene>
    <name evidence="2" type="ORF">HNO88_002974</name>
</gene>
<reference evidence="2 3" key="1">
    <citation type="submission" date="2020-08" db="EMBL/GenBank/DDBJ databases">
        <title>Functional genomics of gut bacteria from endangered species of beetles.</title>
        <authorList>
            <person name="Carlos-Shanley C."/>
        </authorList>
    </citation>
    <scope>NUCLEOTIDE SEQUENCE [LARGE SCALE GENOMIC DNA]</scope>
    <source>
        <strain evidence="2 3">S00245</strain>
    </source>
</reference>
<proteinExistence type="predicted"/>
<dbReference type="EMBL" id="JACHLR010000013">
    <property type="protein sequence ID" value="MBB4859645.1"/>
    <property type="molecule type" value="Genomic_DNA"/>
</dbReference>
<evidence type="ECO:0000313" key="2">
    <source>
        <dbReference type="EMBL" id="MBB4859645.1"/>
    </source>
</evidence>
<name>A0A7W7KBA2_9SPHN</name>
<feature type="compositionally biased region" description="Basic and acidic residues" evidence="1">
    <location>
        <begin position="7"/>
        <end position="35"/>
    </location>
</feature>
<evidence type="ECO:0000313" key="3">
    <source>
        <dbReference type="Proteomes" id="UP000555448"/>
    </source>
</evidence>
<dbReference type="AlphaFoldDB" id="A0A7W7KBA2"/>
<evidence type="ECO:0000256" key="1">
    <source>
        <dbReference type="SAM" id="MobiDB-lite"/>
    </source>
</evidence>
<protein>
    <submittedName>
        <fullName evidence="2">Uncharacterized protein</fullName>
    </submittedName>
</protein>
<dbReference type="Proteomes" id="UP000555448">
    <property type="component" value="Unassembled WGS sequence"/>
</dbReference>
<keyword evidence="3" id="KW-1185">Reference proteome</keyword>
<accession>A0A7W7KBA2</accession>
<feature type="region of interest" description="Disordered" evidence="1">
    <location>
        <begin position="1"/>
        <end position="35"/>
    </location>
</feature>
<sequence length="233" mass="25980">MTGGKSALERAKRAQRDERRRVRDLVERDRADTAREEMRQAAELEVREGVFVNLDDTVVAPTPEWMSKGPTRKFTPKAPDGTARSVSSVRRVLTPVIIALWTSDKLTLRQASACTLYRDTWERTGLEGRCSSSQYSLTATIHGSPVGGRIPMTEWEAHARGLLRSARLSIPAHLRNFFDAVVVSDLPLRRAGRFTRCRNGRELPLLRQAAEALADHFESVGQDLTSEGVNDVG</sequence>